<dbReference type="AlphaFoldDB" id="A0A0P1E6P2"/>
<accession>A0A0P1E6P2</accession>
<proteinExistence type="predicted"/>
<dbReference type="RefSeq" id="WP_145975912.1">
    <property type="nucleotide sequence ID" value="NZ_CYPS01000046.1"/>
</dbReference>
<dbReference type="Gene3D" id="3.10.450.50">
    <property type="match status" value="1"/>
</dbReference>
<sequence>MLKLHQPQKEIEELFDRYLTAWNGRDFSGVAECFSQPAFFLTPDMDISIPDHSTLVAMLQKMFAGFEADGFSHTEVGEISARPCAERMTIVDVKAISRLRMDGSVIEVIDGHYVARRTDVGWKFSTVVVCVPGWED</sequence>
<reference evidence="3" key="1">
    <citation type="submission" date="2015-09" db="EMBL/GenBank/DDBJ databases">
        <authorList>
            <person name="Rodrigo-Torres L."/>
            <person name="Arahal D.R."/>
        </authorList>
    </citation>
    <scope>NUCLEOTIDE SEQUENCE [LARGE SCALE GENOMIC DNA]</scope>
    <source>
        <strain evidence="3">CECT 4293</strain>
    </source>
</reference>
<gene>
    <name evidence="2" type="ORF">RUM4293_03364</name>
</gene>
<evidence type="ECO:0000313" key="2">
    <source>
        <dbReference type="EMBL" id="CUH44462.1"/>
    </source>
</evidence>
<feature type="domain" description="DUF6841" evidence="1">
    <location>
        <begin position="9"/>
        <end position="128"/>
    </location>
</feature>
<dbReference type="Pfam" id="PF20795">
    <property type="entry name" value="DUF6841"/>
    <property type="match status" value="1"/>
</dbReference>
<evidence type="ECO:0000259" key="1">
    <source>
        <dbReference type="Pfam" id="PF20795"/>
    </source>
</evidence>
<dbReference type="Proteomes" id="UP000050786">
    <property type="component" value="Unassembled WGS sequence"/>
</dbReference>
<dbReference type="SUPFAM" id="SSF54427">
    <property type="entry name" value="NTF2-like"/>
    <property type="match status" value="1"/>
</dbReference>
<organism evidence="2 3">
    <name type="scientific">Ruegeria atlantica</name>
    <dbReference type="NCBI Taxonomy" id="81569"/>
    <lineage>
        <taxon>Bacteria</taxon>
        <taxon>Pseudomonadati</taxon>
        <taxon>Pseudomonadota</taxon>
        <taxon>Alphaproteobacteria</taxon>
        <taxon>Rhodobacterales</taxon>
        <taxon>Roseobacteraceae</taxon>
        <taxon>Ruegeria</taxon>
    </lineage>
</organism>
<evidence type="ECO:0000313" key="3">
    <source>
        <dbReference type="Proteomes" id="UP000050786"/>
    </source>
</evidence>
<dbReference type="EMBL" id="CYPS01000046">
    <property type="protein sequence ID" value="CUH44462.1"/>
    <property type="molecule type" value="Genomic_DNA"/>
</dbReference>
<dbReference type="InterPro" id="IPR049219">
    <property type="entry name" value="DUF6841"/>
</dbReference>
<dbReference type="InterPro" id="IPR032710">
    <property type="entry name" value="NTF2-like_dom_sf"/>
</dbReference>
<keyword evidence="3" id="KW-1185">Reference proteome</keyword>
<protein>
    <recommendedName>
        <fullName evidence="1">DUF6841 domain-containing protein</fullName>
    </recommendedName>
</protein>
<name>A0A0P1E6P2_9RHOB</name>